<dbReference type="AlphaFoldDB" id="V5B1I6"/>
<dbReference type="VEuPathDB" id="TriTrypDB:TCDM_10993"/>
<evidence type="ECO:0000313" key="3">
    <source>
        <dbReference type="EMBL" id="ESS61419.1"/>
    </source>
</evidence>
<feature type="compositionally biased region" description="Low complexity" evidence="1">
    <location>
        <begin position="297"/>
        <end position="340"/>
    </location>
</feature>
<accession>V5B1I6</accession>
<comment type="caution">
    <text evidence="3">The sequence shown here is derived from an EMBL/GenBank/DDBJ whole genome shotgun (WGS) entry which is preliminary data.</text>
</comment>
<name>V5B1I6_TRYCR</name>
<feature type="signal peptide" evidence="2">
    <location>
        <begin position="1"/>
        <end position="27"/>
    </location>
</feature>
<sequence>MAMMMTGRVLLVCALCVLWCGLCGVAADDVYVPPGDIGTSGKNGVGVGVQLPVLSESPGANEDPTDKDAEESEVGSLESDDLDGQSLLTGAAPSRRYDAVADVSKDGLPRQEEVTIVTPDQPEPVPRVELPSEAKATRPLALNSQEQLPNTPTEDEPLSTGLGGNRPSGELAETASLSPPKGGGAASVQTAGGTTDKSPHNDPLPGAAVTVQNHREGKMELSEKEAKSTKATASTTDSGSTQNSSVNPAAGPLVLQEEAATRDASPTLKPASPAAGTEGSAGIPSPIETPDSAGVNSPAGIAGTGGTTDSSSAAASQASDPAPSGDPQGAAHSASAASPAPESPPDPEPTEGGDHSSHEPPVELQEETSAAPLTQLSQTGEDGGAAGGTEEDTAANTTDDTATSEVNSTAACMPAPLSSAPTTKALENRVGNDACFHDTRLHARLLLVLAALMYGALG</sequence>
<feature type="compositionally biased region" description="Low complexity" evidence="1">
    <location>
        <begin position="394"/>
        <end position="403"/>
    </location>
</feature>
<dbReference type="Proteomes" id="UP000017861">
    <property type="component" value="Unassembled WGS sequence"/>
</dbReference>
<feature type="chain" id="PRO_5004732793" evidence="2">
    <location>
        <begin position="28"/>
        <end position="458"/>
    </location>
</feature>
<gene>
    <name evidence="3" type="ORF">TCDM_10993</name>
</gene>
<feature type="compositionally biased region" description="Acidic residues" evidence="1">
    <location>
        <begin position="63"/>
        <end position="83"/>
    </location>
</feature>
<dbReference type="OrthoDB" id="254189at2759"/>
<feature type="compositionally biased region" description="Polar residues" evidence="1">
    <location>
        <begin position="142"/>
        <end position="152"/>
    </location>
</feature>
<feature type="compositionally biased region" description="Basic and acidic residues" evidence="1">
    <location>
        <begin position="213"/>
        <end position="228"/>
    </location>
</feature>
<keyword evidence="2" id="KW-0732">Signal</keyword>
<dbReference type="EMBL" id="AYLP01000290">
    <property type="protein sequence ID" value="ESS61419.1"/>
    <property type="molecule type" value="Genomic_DNA"/>
</dbReference>
<evidence type="ECO:0000256" key="1">
    <source>
        <dbReference type="SAM" id="MobiDB-lite"/>
    </source>
</evidence>
<feature type="compositionally biased region" description="Low complexity" evidence="1">
    <location>
        <begin position="229"/>
        <end position="241"/>
    </location>
</feature>
<evidence type="ECO:0000313" key="4">
    <source>
        <dbReference type="Proteomes" id="UP000017861"/>
    </source>
</evidence>
<reference evidence="3 4" key="1">
    <citation type="journal article" date="2014" name="Genome Announc.">
        <title>Trypanosoma cruzi Clone Dm28c Draft Genome Sequence.</title>
        <authorList>
            <person name="Grisard E.C."/>
            <person name="Teixeira S.M."/>
            <person name="de Almeida L.G."/>
            <person name="Stoco P.H."/>
            <person name="Gerber A.L."/>
            <person name="Talavera-Lopez C."/>
            <person name="Lima O.C."/>
            <person name="Andersson B."/>
            <person name="de Vasconcelos A.T."/>
        </authorList>
    </citation>
    <scope>NUCLEOTIDE SEQUENCE [LARGE SCALE GENOMIC DNA]</scope>
    <source>
        <strain evidence="3 4">Dm28c</strain>
    </source>
</reference>
<feature type="compositionally biased region" description="Polar residues" evidence="1">
    <location>
        <begin position="367"/>
        <end position="378"/>
    </location>
</feature>
<feature type="compositionally biased region" description="Polar residues" evidence="1">
    <location>
        <begin position="187"/>
        <end position="196"/>
    </location>
</feature>
<feature type="region of interest" description="Disordered" evidence="1">
    <location>
        <begin position="53"/>
        <end position="417"/>
    </location>
</feature>
<organism evidence="3 4">
    <name type="scientific">Trypanosoma cruzi Dm28c</name>
    <dbReference type="NCBI Taxonomy" id="1416333"/>
    <lineage>
        <taxon>Eukaryota</taxon>
        <taxon>Discoba</taxon>
        <taxon>Euglenozoa</taxon>
        <taxon>Kinetoplastea</taxon>
        <taxon>Metakinetoplastina</taxon>
        <taxon>Trypanosomatida</taxon>
        <taxon>Trypanosomatidae</taxon>
        <taxon>Trypanosoma</taxon>
        <taxon>Schizotrypanum</taxon>
    </lineage>
</organism>
<evidence type="ECO:0000256" key="2">
    <source>
        <dbReference type="SAM" id="SignalP"/>
    </source>
</evidence>
<proteinExistence type="predicted"/>
<feature type="compositionally biased region" description="Basic and acidic residues" evidence="1">
    <location>
        <begin position="95"/>
        <end position="113"/>
    </location>
</feature>
<protein>
    <submittedName>
        <fullName evidence="3">Mucin-associated surface protein (MASP)</fullName>
    </submittedName>
</protein>
<feature type="compositionally biased region" description="Basic and acidic residues" evidence="1">
    <location>
        <begin position="352"/>
        <end position="361"/>
    </location>
</feature>